<reference evidence="3" key="1">
    <citation type="submission" date="2020-05" db="EMBL/GenBank/DDBJ databases">
        <authorList>
            <person name="Chiriac C."/>
            <person name="Salcher M."/>
            <person name="Ghai R."/>
            <person name="Kavagutti S V."/>
        </authorList>
    </citation>
    <scope>NUCLEOTIDE SEQUENCE</scope>
</reference>
<dbReference type="EMBL" id="CAFBLT010000001">
    <property type="protein sequence ID" value="CAB4866747.1"/>
    <property type="molecule type" value="Genomic_DNA"/>
</dbReference>
<dbReference type="SUPFAM" id="SSF53448">
    <property type="entry name" value="Nucleotide-diphospho-sugar transferases"/>
    <property type="match status" value="1"/>
</dbReference>
<sequence length="294" mass="31771">MASLRGPSLVILAAGRARRFGGIKPLAPIGINGEAVLDLGASDAITAGFAQIVIVINNETGPVIRDHIANTWPSNVRVEFAIQDRPLGTVDAVLSAREFCEHGEPFAVINADDLYGTDALGMTVKHLVSTPTNMLVGFRLDRALVGSDPVTRGICEVIDGRLASITERRSVVALEHGYESHDDLEPRSLNADALVSMNLWGFVPSMWTVFQMAMEQAEAASEDNEVLLPELVSDVLQGRYDALDSGLKEFSVLPTDTRCIGVTHPDDLGVVQEEIALQIKQGFRPKRPFELSGT</sequence>
<protein>
    <submittedName>
        <fullName evidence="3">Unannotated protein</fullName>
    </submittedName>
</protein>
<dbReference type="Gene3D" id="3.90.550.10">
    <property type="entry name" value="Spore Coat Polysaccharide Biosynthesis Protein SpsA, Chain A"/>
    <property type="match status" value="1"/>
</dbReference>
<dbReference type="InterPro" id="IPR005835">
    <property type="entry name" value="NTP_transferase_dom"/>
</dbReference>
<dbReference type="InterPro" id="IPR029044">
    <property type="entry name" value="Nucleotide-diphossugar_trans"/>
</dbReference>
<dbReference type="AlphaFoldDB" id="A0A6J7D7H7"/>
<evidence type="ECO:0000313" key="2">
    <source>
        <dbReference type="EMBL" id="CAB4822078.1"/>
    </source>
</evidence>
<dbReference type="EMBL" id="CAFBPM010000022">
    <property type="protein sequence ID" value="CAB5030762.1"/>
    <property type="molecule type" value="Genomic_DNA"/>
</dbReference>
<feature type="domain" description="Nucleotidyl transferase" evidence="1">
    <location>
        <begin position="10"/>
        <end position="132"/>
    </location>
</feature>
<evidence type="ECO:0000259" key="1">
    <source>
        <dbReference type="Pfam" id="PF00483"/>
    </source>
</evidence>
<gene>
    <name evidence="2" type="ORF">UFOPK3164_00488</name>
    <name evidence="3" type="ORF">UFOPK3427_00537</name>
    <name evidence="4" type="ORF">UFOPK4112_01618</name>
</gene>
<name>A0A6J7D7H7_9ZZZZ</name>
<accession>A0A6J7D7H7</accession>
<organism evidence="3">
    <name type="scientific">freshwater metagenome</name>
    <dbReference type="NCBI Taxonomy" id="449393"/>
    <lineage>
        <taxon>unclassified sequences</taxon>
        <taxon>metagenomes</taxon>
        <taxon>ecological metagenomes</taxon>
    </lineage>
</organism>
<evidence type="ECO:0000313" key="4">
    <source>
        <dbReference type="EMBL" id="CAB5030762.1"/>
    </source>
</evidence>
<proteinExistence type="predicted"/>
<dbReference type="Pfam" id="PF00483">
    <property type="entry name" value="NTP_transferase"/>
    <property type="match status" value="1"/>
</dbReference>
<dbReference type="EMBL" id="CAFABE010000014">
    <property type="protein sequence ID" value="CAB4822078.1"/>
    <property type="molecule type" value="Genomic_DNA"/>
</dbReference>
<evidence type="ECO:0000313" key="3">
    <source>
        <dbReference type="EMBL" id="CAB4866747.1"/>
    </source>
</evidence>